<dbReference type="AlphaFoldDB" id="A0A9P6INQ9"/>
<dbReference type="OrthoDB" id="2359652at2759"/>
<proteinExistence type="predicted"/>
<dbReference type="EMBL" id="JAAAHW010009668">
    <property type="protein sequence ID" value="KAF9937655.1"/>
    <property type="molecule type" value="Genomic_DNA"/>
</dbReference>
<name>A0A9P6INQ9_9FUNG</name>
<dbReference type="InterPro" id="IPR011333">
    <property type="entry name" value="SKP1/BTB/POZ_sf"/>
</dbReference>
<comment type="caution">
    <text evidence="2">The sequence shown here is derived from an EMBL/GenBank/DDBJ whole genome shotgun (WGS) entry which is preliminary data.</text>
</comment>
<dbReference type="Gene3D" id="3.30.710.10">
    <property type="entry name" value="Potassium Channel Kv1.1, Chain A"/>
    <property type="match status" value="1"/>
</dbReference>
<dbReference type="PROSITE" id="PS50097">
    <property type="entry name" value="BTB"/>
    <property type="match status" value="1"/>
</dbReference>
<accession>A0A9P6INQ9</accession>
<reference evidence="2" key="1">
    <citation type="journal article" date="2020" name="Fungal Divers.">
        <title>Resolving the Mortierellaceae phylogeny through synthesis of multi-gene phylogenetics and phylogenomics.</title>
        <authorList>
            <person name="Vandepol N."/>
            <person name="Liber J."/>
            <person name="Desiro A."/>
            <person name="Na H."/>
            <person name="Kennedy M."/>
            <person name="Barry K."/>
            <person name="Grigoriev I.V."/>
            <person name="Miller A.N."/>
            <person name="O'Donnell K."/>
            <person name="Stajich J.E."/>
            <person name="Bonito G."/>
        </authorList>
    </citation>
    <scope>NUCLEOTIDE SEQUENCE</scope>
    <source>
        <strain evidence="2">MES-2147</strain>
    </source>
</reference>
<sequence>MDYRSEQNYGSTISFSVLCSDFSNMSINAPSKTIVRTFDRISVNLSQFGCWRCVFEETKRQHHSDIELHLSLSWIPSSDWSIHGSSMSQQSQAQELISRIKSVKILSDSTLSELLVKQLDGQSLLKGEFIKATPFLDLDDEFNPMEYRDEPPDIILQFLASKVLREDTTILVHSSALGESRYFTQKVTEAREEKARKGEPFSGLTCLIAEFTPAIFRVMLRYLYVGRLELKSRSKQAERKVIASSSPPLVSVKPRGASRLRREAGKENEEGCKHFKKWRSQQDTVYFEDLYRISERYDIPALKTLSLKAMQCTLNMSIAIGILANLPCEPREAARGLVGRSEEEKQFDKMQVGLALDNVKEYIHFFGLEATNLVKENRDAKVHLSVESRVELIQYIGDAILNNMSRLWEKPQ</sequence>
<protein>
    <recommendedName>
        <fullName evidence="1">BTB domain-containing protein</fullName>
    </recommendedName>
</protein>
<dbReference type="InterPro" id="IPR000210">
    <property type="entry name" value="BTB/POZ_dom"/>
</dbReference>
<organism evidence="2 3">
    <name type="scientific">Modicella reniformis</name>
    <dbReference type="NCBI Taxonomy" id="1440133"/>
    <lineage>
        <taxon>Eukaryota</taxon>
        <taxon>Fungi</taxon>
        <taxon>Fungi incertae sedis</taxon>
        <taxon>Mucoromycota</taxon>
        <taxon>Mortierellomycotina</taxon>
        <taxon>Mortierellomycetes</taxon>
        <taxon>Mortierellales</taxon>
        <taxon>Mortierellaceae</taxon>
        <taxon>Modicella</taxon>
    </lineage>
</organism>
<keyword evidence="3" id="KW-1185">Reference proteome</keyword>
<gene>
    <name evidence="2" type="ORF">BGZ65_001243</name>
</gene>
<feature type="domain" description="BTB" evidence="1">
    <location>
        <begin position="152"/>
        <end position="232"/>
    </location>
</feature>
<evidence type="ECO:0000313" key="3">
    <source>
        <dbReference type="Proteomes" id="UP000749646"/>
    </source>
</evidence>
<evidence type="ECO:0000313" key="2">
    <source>
        <dbReference type="EMBL" id="KAF9937655.1"/>
    </source>
</evidence>
<dbReference type="Proteomes" id="UP000749646">
    <property type="component" value="Unassembled WGS sequence"/>
</dbReference>
<evidence type="ECO:0000259" key="1">
    <source>
        <dbReference type="PROSITE" id="PS50097"/>
    </source>
</evidence>